<sequence length="155" mass="17734">MWSTQFPHAIHIAEPGFGSSLANGDFLRRYAKRLLRAVHSERSSEALPVLRRIVAMQVTPEISVAELHPLRRSLQLKHVLHTLAREVGFASWELCARQVDARPSSLLDRYRLELGMFRDFETNWFPDMETAQGWQREHGGYLIAYGTQAVAILAH</sequence>
<evidence type="ECO:0000313" key="1">
    <source>
        <dbReference type="EMBL" id="MFJ3048084.1"/>
    </source>
</evidence>
<accession>A0ABW8F454</accession>
<dbReference type="RefSeq" id="WP_050469349.1">
    <property type="nucleotide sequence ID" value="NZ_JBIUZV010000015.1"/>
</dbReference>
<proteinExistence type="predicted"/>
<reference evidence="1 2" key="1">
    <citation type="submission" date="2024-10" db="EMBL/GenBank/DDBJ databases">
        <title>The Natural Products Discovery Center: Release of the First 8490 Sequenced Strains for Exploring Actinobacteria Biosynthetic Diversity.</title>
        <authorList>
            <person name="Kalkreuter E."/>
            <person name="Kautsar S.A."/>
            <person name="Yang D."/>
            <person name="Bader C.D."/>
            <person name="Teijaro C.N."/>
            <person name="Fluegel L."/>
            <person name="Davis C.M."/>
            <person name="Simpson J.R."/>
            <person name="Lauterbach L."/>
            <person name="Steele A.D."/>
            <person name="Gui C."/>
            <person name="Meng S."/>
            <person name="Li G."/>
            <person name="Viehrig K."/>
            <person name="Ye F."/>
            <person name="Su P."/>
            <person name="Kiefer A.F."/>
            <person name="Nichols A."/>
            <person name="Cepeda A.J."/>
            <person name="Yan W."/>
            <person name="Fan B."/>
            <person name="Jiang Y."/>
            <person name="Adhikari A."/>
            <person name="Zheng C.-J."/>
            <person name="Schuster L."/>
            <person name="Cowan T.M."/>
            <person name="Smanski M.J."/>
            <person name="Chevrette M.G."/>
            <person name="De Carvalho L.P.S."/>
            <person name="Shen B."/>
        </authorList>
    </citation>
    <scope>NUCLEOTIDE SEQUENCE [LARGE SCALE GENOMIC DNA]</scope>
    <source>
        <strain evidence="1 2">NPDC087045</strain>
    </source>
</reference>
<comment type="caution">
    <text evidence="1">The sequence shown here is derived from an EMBL/GenBank/DDBJ whole genome shotgun (WGS) entry which is preliminary data.</text>
</comment>
<organism evidence="1 2">
    <name type="scientific">Herbaspirillum chlorophenolicum</name>
    <dbReference type="NCBI Taxonomy" id="211589"/>
    <lineage>
        <taxon>Bacteria</taxon>
        <taxon>Pseudomonadati</taxon>
        <taxon>Pseudomonadota</taxon>
        <taxon>Betaproteobacteria</taxon>
        <taxon>Burkholderiales</taxon>
        <taxon>Oxalobacteraceae</taxon>
        <taxon>Herbaspirillum</taxon>
    </lineage>
</organism>
<dbReference type="EMBL" id="JBIUZV010000015">
    <property type="protein sequence ID" value="MFJ3048084.1"/>
    <property type="molecule type" value="Genomic_DNA"/>
</dbReference>
<protein>
    <submittedName>
        <fullName evidence="1">Uncharacterized protein</fullName>
    </submittedName>
</protein>
<name>A0ABW8F454_9BURK</name>
<dbReference type="Proteomes" id="UP001617427">
    <property type="component" value="Unassembled WGS sequence"/>
</dbReference>
<evidence type="ECO:0000313" key="2">
    <source>
        <dbReference type="Proteomes" id="UP001617427"/>
    </source>
</evidence>
<gene>
    <name evidence="1" type="ORF">ACIPEN_19810</name>
</gene>
<keyword evidence="2" id="KW-1185">Reference proteome</keyword>